<dbReference type="SUPFAM" id="SSF56204">
    <property type="entry name" value="Hect, E3 ligase catalytic domain"/>
    <property type="match status" value="1"/>
</dbReference>
<evidence type="ECO:0000256" key="1">
    <source>
        <dbReference type="ARBA" id="ARBA00000885"/>
    </source>
</evidence>
<dbReference type="PROSITE" id="PS50237">
    <property type="entry name" value="HECT"/>
    <property type="match status" value="1"/>
</dbReference>
<dbReference type="GeneID" id="5895356"/>
<dbReference type="KEGG" id="mbr:MONBRDRAFT_29604"/>
<keyword evidence="5" id="KW-0677">Repeat</keyword>
<dbReference type="InParanoid" id="A9VBK7"/>
<sequence>MALFNGKLLDAYFIRPFYKMMLDLPITLEDIEAVDIEYYNSLRWLLDNDPEPLCLTFQVDHDEYGEMVHTDLKPGGADIDVTKANRQEYVDLVIKHRFVNRIQEQMTAFMRGLTMIIPQEDLSVFDPSELELLIGGISAIDVNDWRTHTKFLDGYTTSSPPVKWFWEAVHSFTKEQRARLLQFVTGTSRVPIGGFAELYGSNGAQKFCIARRGVPPELPRSHTCFNRIDLPPYESYAILRKKLLLAVENTQGYDGVD</sequence>
<dbReference type="EMBL" id="CH991577">
    <property type="protein sequence ID" value="EDQ85081.1"/>
    <property type="molecule type" value="Genomic_DNA"/>
</dbReference>
<accession>A9VBK7</accession>
<comment type="pathway">
    <text evidence="2">Protein modification; protein ubiquitination.</text>
</comment>
<dbReference type="Pfam" id="PF00632">
    <property type="entry name" value="HECT"/>
    <property type="match status" value="1"/>
</dbReference>
<dbReference type="SMART" id="SM00119">
    <property type="entry name" value="HECTc"/>
    <property type="match status" value="1"/>
</dbReference>
<dbReference type="FunFam" id="3.30.2410.10:FF:000001">
    <property type="entry name" value="E3 ubiquitin-protein ligase NEDD4-like"/>
    <property type="match status" value="1"/>
</dbReference>
<keyword evidence="10" id="KW-1185">Reference proteome</keyword>
<dbReference type="Gene3D" id="3.30.2160.10">
    <property type="entry name" value="Hect, E3 ligase catalytic domain"/>
    <property type="match status" value="1"/>
</dbReference>
<feature type="domain" description="HECT" evidence="8">
    <location>
        <begin position="1"/>
        <end position="256"/>
    </location>
</feature>
<dbReference type="AlphaFoldDB" id="A9VBK7"/>
<comment type="catalytic activity">
    <reaction evidence="1">
        <text>S-ubiquitinyl-[E2 ubiquitin-conjugating enzyme]-L-cysteine + [acceptor protein]-L-lysine = [E2 ubiquitin-conjugating enzyme]-L-cysteine + N(6)-ubiquitinyl-[acceptor protein]-L-lysine.</text>
        <dbReference type="EC" id="2.3.2.26"/>
    </reaction>
</comment>
<evidence type="ECO:0000259" key="8">
    <source>
        <dbReference type="PROSITE" id="PS50237"/>
    </source>
</evidence>
<dbReference type="PANTHER" id="PTHR11254">
    <property type="entry name" value="HECT DOMAIN UBIQUITIN-PROTEIN LIGASE"/>
    <property type="match status" value="1"/>
</dbReference>
<dbReference type="Gene3D" id="3.90.1750.10">
    <property type="entry name" value="Hect, E3 ligase catalytic domains"/>
    <property type="match status" value="1"/>
</dbReference>
<protein>
    <recommendedName>
        <fullName evidence="3">HECT-type E3 ubiquitin transferase</fullName>
        <ecNumber evidence="3">2.3.2.26</ecNumber>
    </recommendedName>
</protein>
<evidence type="ECO:0000313" key="9">
    <source>
        <dbReference type="EMBL" id="EDQ85081.1"/>
    </source>
</evidence>
<evidence type="ECO:0000256" key="5">
    <source>
        <dbReference type="ARBA" id="ARBA00022737"/>
    </source>
</evidence>
<keyword evidence="4" id="KW-0808">Transferase</keyword>
<dbReference type="Gene3D" id="3.30.2410.10">
    <property type="entry name" value="Hect, E3 ligase catalytic domain"/>
    <property type="match status" value="1"/>
</dbReference>
<evidence type="ECO:0000256" key="4">
    <source>
        <dbReference type="ARBA" id="ARBA00022679"/>
    </source>
</evidence>
<reference evidence="9 10" key="1">
    <citation type="journal article" date="2008" name="Nature">
        <title>The genome of the choanoflagellate Monosiga brevicollis and the origin of metazoans.</title>
        <authorList>
            <consortium name="JGI Sequencing"/>
            <person name="King N."/>
            <person name="Westbrook M.J."/>
            <person name="Young S.L."/>
            <person name="Kuo A."/>
            <person name="Abedin M."/>
            <person name="Chapman J."/>
            <person name="Fairclough S."/>
            <person name="Hellsten U."/>
            <person name="Isogai Y."/>
            <person name="Letunic I."/>
            <person name="Marr M."/>
            <person name="Pincus D."/>
            <person name="Putnam N."/>
            <person name="Rokas A."/>
            <person name="Wright K.J."/>
            <person name="Zuzow R."/>
            <person name="Dirks W."/>
            <person name="Good M."/>
            <person name="Goodstein D."/>
            <person name="Lemons D."/>
            <person name="Li W."/>
            <person name="Lyons J.B."/>
            <person name="Morris A."/>
            <person name="Nichols S."/>
            <person name="Richter D.J."/>
            <person name="Salamov A."/>
            <person name="Bork P."/>
            <person name="Lim W.A."/>
            <person name="Manning G."/>
            <person name="Miller W.T."/>
            <person name="McGinnis W."/>
            <person name="Shapiro H."/>
            <person name="Tjian R."/>
            <person name="Grigoriev I.V."/>
            <person name="Rokhsar D."/>
        </authorList>
    </citation>
    <scope>NUCLEOTIDE SEQUENCE [LARGE SCALE GENOMIC DNA]</scope>
    <source>
        <strain evidence="10">MX1 / ATCC 50154</strain>
    </source>
</reference>
<keyword evidence="6 7" id="KW-0833">Ubl conjugation pathway</keyword>
<evidence type="ECO:0000256" key="7">
    <source>
        <dbReference type="PROSITE-ProRule" id="PRU00104"/>
    </source>
</evidence>
<feature type="active site" description="Glycyl thioester intermediate" evidence="7">
    <location>
        <position position="224"/>
    </location>
</feature>
<dbReference type="InterPro" id="IPR050409">
    <property type="entry name" value="E3_ubiq-protein_ligase"/>
</dbReference>
<organism evidence="9 10">
    <name type="scientific">Monosiga brevicollis</name>
    <name type="common">Choanoflagellate</name>
    <dbReference type="NCBI Taxonomy" id="81824"/>
    <lineage>
        <taxon>Eukaryota</taxon>
        <taxon>Choanoflagellata</taxon>
        <taxon>Craspedida</taxon>
        <taxon>Salpingoecidae</taxon>
        <taxon>Monosiga</taxon>
    </lineage>
</organism>
<dbReference type="Proteomes" id="UP000001357">
    <property type="component" value="Unassembled WGS sequence"/>
</dbReference>
<dbReference type="InterPro" id="IPR000569">
    <property type="entry name" value="HECT_dom"/>
</dbReference>
<dbReference type="GO" id="GO:0061630">
    <property type="term" value="F:ubiquitin protein ligase activity"/>
    <property type="evidence" value="ECO:0007669"/>
    <property type="project" value="UniProtKB-EC"/>
</dbReference>
<dbReference type="STRING" id="81824.A9VBK7"/>
<dbReference type="eggNOG" id="KOG0940">
    <property type="taxonomic scope" value="Eukaryota"/>
</dbReference>
<dbReference type="RefSeq" id="XP_001750085.1">
    <property type="nucleotide sequence ID" value="XM_001750033.1"/>
</dbReference>
<evidence type="ECO:0000313" key="10">
    <source>
        <dbReference type="Proteomes" id="UP000001357"/>
    </source>
</evidence>
<dbReference type="PANTHER" id="PTHR11254:SF440">
    <property type="entry name" value="E3 UBIQUITIN-PROTEIN LIGASE NEDD-4"/>
    <property type="match status" value="1"/>
</dbReference>
<proteinExistence type="predicted"/>
<evidence type="ECO:0000256" key="2">
    <source>
        <dbReference type="ARBA" id="ARBA00004906"/>
    </source>
</evidence>
<dbReference type="OMA" id="MTICVEL"/>
<dbReference type="CDD" id="cd00078">
    <property type="entry name" value="HECTc"/>
    <property type="match status" value="1"/>
</dbReference>
<dbReference type="FunFam" id="3.30.2160.10:FF:000001">
    <property type="entry name" value="E3 ubiquitin-protein ligase NEDD4-like"/>
    <property type="match status" value="1"/>
</dbReference>
<dbReference type="InterPro" id="IPR035983">
    <property type="entry name" value="Hect_E3_ubiquitin_ligase"/>
</dbReference>
<evidence type="ECO:0000256" key="3">
    <source>
        <dbReference type="ARBA" id="ARBA00012485"/>
    </source>
</evidence>
<dbReference type="EC" id="2.3.2.26" evidence="3"/>
<name>A9VBK7_MONBE</name>
<gene>
    <name evidence="9" type="ORF">MONBRDRAFT_29604</name>
</gene>
<evidence type="ECO:0000256" key="6">
    <source>
        <dbReference type="ARBA" id="ARBA00022786"/>
    </source>
</evidence>